<organism evidence="2 3">
    <name type="scientific">Candidatus Methylophosphatis roskildensis</name>
    <dbReference type="NCBI Taxonomy" id="2899263"/>
    <lineage>
        <taxon>Bacteria</taxon>
        <taxon>Pseudomonadati</taxon>
        <taxon>Pseudomonadota</taxon>
        <taxon>Betaproteobacteria</taxon>
        <taxon>Nitrosomonadales</taxon>
        <taxon>Sterolibacteriaceae</taxon>
        <taxon>Candidatus Methylophosphatis</taxon>
    </lineage>
</organism>
<dbReference type="Pfam" id="PF05137">
    <property type="entry name" value="PilN"/>
    <property type="match status" value="1"/>
</dbReference>
<evidence type="ECO:0000313" key="3">
    <source>
        <dbReference type="Proteomes" id="UP000807785"/>
    </source>
</evidence>
<dbReference type="AlphaFoldDB" id="A0A9D7E7W5"/>
<accession>A0A9D7E7W5</accession>
<keyword evidence="1" id="KW-0812">Transmembrane</keyword>
<protein>
    <submittedName>
        <fullName evidence="2">PilN domain-containing protein</fullName>
    </submittedName>
</protein>
<dbReference type="Proteomes" id="UP000807785">
    <property type="component" value="Unassembled WGS sequence"/>
</dbReference>
<gene>
    <name evidence="2" type="ORF">IPH26_22545</name>
</gene>
<sequence length="175" mass="19669">MRALTLDFRRNELPHGWINAVLLIAGVAAAGYAGWSAWQLSADGRALDAKLANLSKKPGREAPQREGADAQRFERETRILANVALELNTPWNPLFHALEEAPQKVALLSIEPDAHKRELILTGEAKDFTEMLDYVRYLQGQTMLSGISLQTHQINQQDRDKPVRFRITAGWTVRS</sequence>
<evidence type="ECO:0000313" key="2">
    <source>
        <dbReference type="EMBL" id="MBK6975604.1"/>
    </source>
</evidence>
<proteinExistence type="predicted"/>
<keyword evidence="1" id="KW-0472">Membrane</keyword>
<feature type="transmembrane region" description="Helical" evidence="1">
    <location>
        <begin position="16"/>
        <end position="35"/>
    </location>
</feature>
<name>A0A9D7E7W5_9PROT</name>
<dbReference type="InterPro" id="IPR007813">
    <property type="entry name" value="PilN"/>
</dbReference>
<reference evidence="2" key="1">
    <citation type="submission" date="2020-10" db="EMBL/GenBank/DDBJ databases">
        <title>Connecting structure to function with the recovery of over 1000 high-quality activated sludge metagenome-assembled genomes encoding full-length rRNA genes using long-read sequencing.</title>
        <authorList>
            <person name="Singleton C.M."/>
            <person name="Petriglieri F."/>
            <person name="Kristensen J.M."/>
            <person name="Kirkegaard R.H."/>
            <person name="Michaelsen T.Y."/>
            <person name="Andersen M.H."/>
            <person name="Karst S.M."/>
            <person name="Dueholm M.S."/>
            <person name="Nielsen P.H."/>
            <person name="Albertsen M."/>
        </authorList>
    </citation>
    <scope>NUCLEOTIDE SEQUENCE</scope>
    <source>
        <strain evidence="2">Bjer_18-Q3-R1-45_BAT3C.347</strain>
    </source>
</reference>
<keyword evidence="1" id="KW-1133">Transmembrane helix</keyword>
<dbReference type="EMBL" id="JADJEV010000005">
    <property type="protein sequence ID" value="MBK6975604.1"/>
    <property type="molecule type" value="Genomic_DNA"/>
</dbReference>
<evidence type="ECO:0000256" key="1">
    <source>
        <dbReference type="SAM" id="Phobius"/>
    </source>
</evidence>
<comment type="caution">
    <text evidence="2">The sequence shown here is derived from an EMBL/GenBank/DDBJ whole genome shotgun (WGS) entry which is preliminary data.</text>
</comment>